<dbReference type="AlphaFoldDB" id="A0AAD5XG47"/>
<dbReference type="Pfam" id="PF05686">
    <property type="entry name" value="Glyco_transf_90"/>
    <property type="match status" value="1"/>
</dbReference>
<keyword evidence="1" id="KW-0812">Transmembrane</keyword>
<feature type="transmembrane region" description="Helical" evidence="1">
    <location>
        <begin position="6"/>
        <end position="21"/>
    </location>
</feature>
<dbReference type="EMBL" id="JADGJH010000928">
    <property type="protein sequence ID" value="KAJ3120879.1"/>
    <property type="molecule type" value="Genomic_DNA"/>
</dbReference>
<dbReference type="PANTHER" id="PTHR12203:SF107">
    <property type="entry name" value="GLYCOSYL TRANSFERASE CAP10 DOMAIN-CONTAINING PROTEIN"/>
    <property type="match status" value="1"/>
</dbReference>
<dbReference type="PANTHER" id="PTHR12203">
    <property type="entry name" value="KDEL LYS-ASP-GLU-LEU CONTAINING - RELATED"/>
    <property type="match status" value="1"/>
</dbReference>
<feature type="transmembrane region" description="Helical" evidence="1">
    <location>
        <begin position="30"/>
        <end position="49"/>
    </location>
</feature>
<feature type="domain" description="Glycosyl transferase CAP10" evidence="2">
    <location>
        <begin position="101"/>
        <end position="321"/>
    </location>
</feature>
<reference evidence="3" key="1">
    <citation type="submission" date="2020-05" db="EMBL/GenBank/DDBJ databases">
        <title>Phylogenomic resolution of chytrid fungi.</title>
        <authorList>
            <person name="Stajich J.E."/>
            <person name="Amses K."/>
            <person name="Simmons R."/>
            <person name="Seto K."/>
            <person name="Myers J."/>
            <person name="Bonds A."/>
            <person name="Quandt C.A."/>
            <person name="Barry K."/>
            <person name="Liu P."/>
            <person name="Grigoriev I."/>
            <person name="Longcore J.E."/>
            <person name="James T.Y."/>
        </authorList>
    </citation>
    <scope>NUCLEOTIDE SEQUENCE</scope>
    <source>
        <strain evidence="3">JEL0513</strain>
    </source>
</reference>
<proteinExistence type="predicted"/>
<comment type="caution">
    <text evidence="3">The sequence shown here is derived from an EMBL/GenBank/DDBJ whole genome shotgun (WGS) entry which is preliminary data.</text>
</comment>
<accession>A0AAD5XG47</accession>
<keyword evidence="4" id="KW-1185">Reference proteome</keyword>
<dbReference type="Proteomes" id="UP001211907">
    <property type="component" value="Unassembled WGS sequence"/>
</dbReference>
<name>A0AAD5XG47_9FUNG</name>
<protein>
    <recommendedName>
        <fullName evidence="2">Glycosyl transferase CAP10 domain-containing protein</fullName>
    </recommendedName>
</protein>
<evidence type="ECO:0000256" key="1">
    <source>
        <dbReference type="SAM" id="Phobius"/>
    </source>
</evidence>
<keyword evidence="1" id="KW-0472">Membrane</keyword>
<evidence type="ECO:0000313" key="3">
    <source>
        <dbReference type="EMBL" id="KAJ3120879.1"/>
    </source>
</evidence>
<organism evidence="3 4">
    <name type="scientific">Physocladia obscura</name>
    <dbReference type="NCBI Taxonomy" id="109957"/>
    <lineage>
        <taxon>Eukaryota</taxon>
        <taxon>Fungi</taxon>
        <taxon>Fungi incertae sedis</taxon>
        <taxon>Chytridiomycota</taxon>
        <taxon>Chytridiomycota incertae sedis</taxon>
        <taxon>Chytridiomycetes</taxon>
        <taxon>Chytridiales</taxon>
        <taxon>Chytriomycetaceae</taxon>
        <taxon>Physocladia</taxon>
    </lineage>
</organism>
<evidence type="ECO:0000259" key="2">
    <source>
        <dbReference type="Pfam" id="PF05686"/>
    </source>
</evidence>
<dbReference type="InterPro" id="IPR051091">
    <property type="entry name" value="O-Glucosyltr/Glycosyltrsf_90"/>
</dbReference>
<dbReference type="InterPro" id="IPR006598">
    <property type="entry name" value="CAP10"/>
</dbReference>
<sequence>MNVSVSHAFGYGIAAIGLFWYKQSEISTKYILVLFVALNVFTTITIFPIQTDPIHAIQQSIKSSALGSFLDNETIFNVTISNEKKFDNIAMTHDQCQTSFPRLYQEADRSWNYYKKRGISKTDLDALSKEQNLRVVIQDNKVYIKAFENGINTRTKSVAAAIHEVVMMSPEPIPDSEFVLNTDDRGTDKPGMWALARLEKDETIWLYPDFGFYSWPEVGVDSYDTVRVEALEVEKSIHLSGGEKKKIDKLLWRGAAMTDLRKKLLTMKDQPWADFQEIDWDCIEKHETSGNCKDHSDLKSIPEHCNYKFLMQTEGWSYSGRMNVGQ</sequence>
<gene>
    <name evidence="3" type="ORF">HK100_012608</name>
</gene>
<evidence type="ECO:0000313" key="4">
    <source>
        <dbReference type="Proteomes" id="UP001211907"/>
    </source>
</evidence>
<keyword evidence="1" id="KW-1133">Transmembrane helix</keyword>